<dbReference type="PANTHER" id="PTHR43639:SF1">
    <property type="entry name" value="SHORT-CHAIN DEHYDROGENASE_REDUCTASE FAMILY PROTEIN"/>
    <property type="match status" value="1"/>
</dbReference>
<evidence type="ECO:0000256" key="1">
    <source>
        <dbReference type="ARBA" id="ARBA00006484"/>
    </source>
</evidence>
<dbReference type="Proteomes" id="UP000231569">
    <property type="component" value="Unassembled WGS sequence"/>
</dbReference>
<protein>
    <submittedName>
        <fullName evidence="3">3-ketoacyl-ACP reductase</fullName>
    </submittedName>
</protein>
<dbReference type="PANTHER" id="PTHR43639">
    <property type="entry name" value="OXIDOREDUCTASE, SHORT-CHAIN DEHYDROGENASE/REDUCTASE FAMILY (AFU_ORTHOLOGUE AFUA_5G02870)"/>
    <property type="match status" value="1"/>
</dbReference>
<dbReference type="PROSITE" id="PS00061">
    <property type="entry name" value="ADH_SHORT"/>
    <property type="match status" value="1"/>
</dbReference>
<dbReference type="SUPFAM" id="SSF51735">
    <property type="entry name" value="NAD(P)-binding Rossmann-fold domains"/>
    <property type="match status" value="1"/>
</dbReference>
<dbReference type="PRINTS" id="PR00081">
    <property type="entry name" value="GDHRDH"/>
</dbReference>
<evidence type="ECO:0000256" key="2">
    <source>
        <dbReference type="ARBA" id="ARBA00023002"/>
    </source>
</evidence>
<dbReference type="Pfam" id="PF13561">
    <property type="entry name" value="adh_short_C2"/>
    <property type="match status" value="1"/>
</dbReference>
<gene>
    <name evidence="3" type="ORF">COU89_03730</name>
</gene>
<comment type="similarity">
    <text evidence="1">Belongs to the short-chain dehydrogenases/reductases (SDR) family.</text>
</comment>
<accession>A0A2M8KTV6</accession>
<dbReference type="Gene3D" id="3.40.50.720">
    <property type="entry name" value="NAD(P)-binding Rossmann-like Domain"/>
    <property type="match status" value="1"/>
</dbReference>
<name>A0A2M8KTV6_9BACT</name>
<dbReference type="InterPro" id="IPR020904">
    <property type="entry name" value="Sc_DH/Rdtase_CS"/>
</dbReference>
<organism evidence="3 4">
    <name type="scientific">Candidatus Roizmanbacteria bacterium CG10_big_fil_rev_8_21_14_0_10_45_7</name>
    <dbReference type="NCBI Taxonomy" id="1974854"/>
    <lineage>
        <taxon>Bacteria</taxon>
        <taxon>Candidatus Roizmaniibacteriota</taxon>
    </lineage>
</organism>
<dbReference type="AlphaFoldDB" id="A0A2M8KTV6"/>
<proteinExistence type="inferred from homology"/>
<dbReference type="InterPro" id="IPR002347">
    <property type="entry name" value="SDR_fam"/>
</dbReference>
<sequence>MIDPKLKNKVAIVTGANHGIGATTAKALSAQGVKVFITYYRIPPEDKSLEIKSDPSIPGDAMYKANLAKDATEVLDAIKQIGGQAVAYEYDLSNTDVIKEMFDKAEQELGSVEILVNNAAYCKPDTLLFDNDEKSVSGHSMNTISAETHDKHFAINSRAVALMMNEFTKRYQKSNGSGGRIINISSDGDDCFPTEVSYGASKAALVSYSRSAAVEFGPLGITVNVLSLGAVQTGWMSPEIEKQELETIPLRKIGQPEDVADVIVFLASDQARWITGQKIYVGGGHRMI</sequence>
<reference evidence="4" key="1">
    <citation type="submission" date="2017-09" db="EMBL/GenBank/DDBJ databases">
        <title>Depth-based differentiation of microbial function through sediment-hosted aquifers and enrichment of novel symbionts in the deep terrestrial subsurface.</title>
        <authorList>
            <person name="Probst A.J."/>
            <person name="Ladd B."/>
            <person name="Jarett J.K."/>
            <person name="Geller-Mcgrath D.E."/>
            <person name="Sieber C.M.K."/>
            <person name="Emerson J.B."/>
            <person name="Anantharaman K."/>
            <person name="Thomas B.C."/>
            <person name="Malmstrom R."/>
            <person name="Stieglmeier M."/>
            <person name="Klingl A."/>
            <person name="Woyke T."/>
            <person name="Ryan C.M."/>
            <person name="Banfield J.F."/>
        </authorList>
    </citation>
    <scope>NUCLEOTIDE SEQUENCE [LARGE SCALE GENOMIC DNA]</scope>
</reference>
<dbReference type="GO" id="GO:0016491">
    <property type="term" value="F:oxidoreductase activity"/>
    <property type="evidence" value="ECO:0007669"/>
    <property type="project" value="UniProtKB-KW"/>
</dbReference>
<dbReference type="FunFam" id="3.40.50.720:FF:000084">
    <property type="entry name" value="Short-chain dehydrogenase reductase"/>
    <property type="match status" value="1"/>
</dbReference>
<dbReference type="PRINTS" id="PR00080">
    <property type="entry name" value="SDRFAMILY"/>
</dbReference>
<comment type="caution">
    <text evidence="3">The sequence shown here is derived from an EMBL/GenBank/DDBJ whole genome shotgun (WGS) entry which is preliminary data.</text>
</comment>
<evidence type="ECO:0000313" key="3">
    <source>
        <dbReference type="EMBL" id="PJE63356.1"/>
    </source>
</evidence>
<keyword evidence="2" id="KW-0560">Oxidoreductase</keyword>
<dbReference type="EMBL" id="PFEE01000079">
    <property type="protein sequence ID" value="PJE63356.1"/>
    <property type="molecule type" value="Genomic_DNA"/>
</dbReference>
<dbReference type="CDD" id="cd05233">
    <property type="entry name" value="SDR_c"/>
    <property type="match status" value="1"/>
</dbReference>
<evidence type="ECO:0000313" key="4">
    <source>
        <dbReference type="Proteomes" id="UP000231569"/>
    </source>
</evidence>
<dbReference type="InterPro" id="IPR036291">
    <property type="entry name" value="NAD(P)-bd_dom_sf"/>
</dbReference>